<proteinExistence type="predicted"/>
<dbReference type="Proteomes" id="UP000746747">
    <property type="component" value="Unassembled WGS sequence"/>
</dbReference>
<evidence type="ECO:0000313" key="1">
    <source>
        <dbReference type="EMBL" id="CAG9539289.1"/>
    </source>
</evidence>
<organism evidence="1 2">
    <name type="scientific">Cercopithifilaria johnstoni</name>
    <dbReference type="NCBI Taxonomy" id="2874296"/>
    <lineage>
        <taxon>Eukaryota</taxon>
        <taxon>Metazoa</taxon>
        <taxon>Ecdysozoa</taxon>
        <taxon>Nematoda</taxon>
        <taxon>Chromadorea</taxon>
        <taxon>Rhabditida</taxon>
        <taxon>Spirurina</taxon>
        <taxon>Spiruromorpha</taxon>
        <taxon>Filarioidea</taxon>
        <taxon>Onchocercidae</taxon>
        <taxon>Cercopithifilaria</taxon>
    </lineage>
</organism>
<comment type="caution">
    <text evidence="1">The sequence shown here is derived from an EMBL/GenBank/DDBJ whole genome shotgun (WGS) entry which is preliminary data.</text>
</comment>
<dbReference type="AlphaFoldDB" id="A0A8J2MCY4"/>
<accession>A0A8J2MCY4</accession>
<keyword evidence="2" id="KW-1185">Reference proteome</keyword>
<sequence>MLSVGEVLGRIVCKVVVFFFEDSSKRTPPTRQSGRLDLASRMTPWLDETSNTQRCRAGLPFLPRFFHVLLLYLLCKVVTWPGALTKRWIFENFLGRYSILLQDTAFHIRKERLVGERMADFEIEEVFEEEWQS</sequence>
<gene>
    <name evidence="1" type="ORF">CJOHNSTONI_LOCUS8902</name>
</gene>
<name>A0A8J2MCY4_9BILA</name>
<protein>
    <submittedName>
        <fullName evidence="1">Uncharacterized protein</fullName>
    </submittedName>
</protein>
<dbReference type="EMBL" id="CAKAEH010001768">
    <property type="protein sequence ID" value="CAG9539289.1"/>
    <property type="molecule type" value="Genomic_DNA"/>
</dbReference>
<evidence type="ECO:0000313" key="2">
    <source>
        <dbReference type="Proteomes" id="UP000746747"/>
    </source>
</evidence>
<reference evidence="1" key="1">
    <citation type="submission" date="2021-09" db="EMBL/GenBank/DDBJ databases">
        <authorList>
            <consortium name="Pathogen Informatics"/>
        </authorList>
    </citation>
    <scope>NUCLEOTIDE SEQUENCE</scope>
</reference>